<evidence type="ECO:0000256" key="2">
    <source>
        <dbReference type="ARBA" id="ARBA00022468"/>
    </source>
</evidence>
<dbReference type="SMART" id="SM00368">
    <property type="entry name" value="LRR_RI"/>
    <property type="match status" value="9"/>
</dbReference>
<keyword evidence="3" id="KW-0433">Leucine-rich repeat</keyword>
<dbReference type="InterPro" id="IPR027038">
    <property type="entry name" value="RanGap"/>
</dbReference>
<dbReference type="PANTHER" id="PTHR24113">
    <property type="entry name" value="RAN GTPASE-ACTIVATING PROTEIN 1"/>
    <property type="match status" value="1"/>
</dbReference>
<organism evidence="6 7">
    <name type="scientific">Cymbomonas tetramitiformis</name>
    <dbReference type="NCBI Taxonomy" id="36881"/>
    <lineage>
        <taxon>Eukaryota</taxon>
        <taxon>Viridiplantae</taxon>
        <taxon>Chlorophyta</taxon>
        <taxon>Pyramimonadophyceae</taxon>
        <taxon>Pyramimonadales</taxon>
        <taxon>Pyramimonadaceae</taxon>
        <taxon>Cymbomonas</taxon>
    </lineage>
</organism>
<accession>A0AAE0BU91</accession>
<gene>
    <name evidence="6" type="ORF">CYMTET_48298</name>
</gene>
<dbReference type="EMBL" id="LGRX02033267">
    <property type="protein sequence ID" value="KAK3241980.1"/>
    <property type="molecule type" value="Genomic_DNA"/>
</dbReference>
<dbReference type="Gene3D" id="3.80.10.10">
    <property type="entry name" value="Ribonuclease Inhibitor"/>
    <property type="match status" value="4"/>
</dbReference>
<dbReference type="InterPro" id="IPR032675">
    <property type="entry name" value="LRR_dom_sf"/>
</dbReference>
<keyword evidence="4" id="KW-0677">Repeat</keyword>
<dbReference type="Proteomes" id="UP001190700">
    <property type="component" value="Unassembled WGS sequence"/>
</dbReference>
<evidence type="ECO:0000256" key="4">
    <source>
        <dbReference type="ARBA" id="ARBA00022737"/>
    </source>
</evidence>
<dbReference type="GO" id="GO:0005930">
    <property type="term" value="C:axoneme"/>
    <property type="evidence" value="ECO:0007669"/>
    <property type="project" value="UniProtKB-SubCell"/>
</dbReference>
<protein>
    <submittedName>
        <fullName evidence="6">Uncharacterized protein</fullName>
    </submittedName>
</protein>
<keyword evidence="7" id="KW-1185">Reference proteome</keyword>
<dbReference type="GO" id="GO:0006913">
    <property type="term" value="P:nucleocytoplasmic transport"/>
    <property type="evidence" value="ECO:0007669"/>
    <property type="project" value="TreeGrafter"/>
</dbReference>
<dbReference type="GO" id="GO:0005634">
    <property type="term" value="C:nucleus"/>
    <property type="evidence" value="ECO:0007669"/>
    <property type="project" value="TreeGrafter"/>
</dbReference>
<keyword evidence="2" id="KW-0343">GTPase activation</keyword>
<dbReference type="GO" id="GO:0005096">
    <property type="term" value="F:GTPase activator activity"/>
    <property type="evidence" value="ECO:0007669"/>
    <property type="project" value="UniProtKB-KW"/>
</dbReference>
<proteinExistence type="predicted"/>
<evidence type="ECO:0000256" key="5">
    <source>
        <dbReference type="SAM" id="MobiDB-lite"/>
    </source>
</evidence>
<sequence length="591" mass="62522">MNDCELRAKGLDPNSGERWLFECRKVLVKYLPIDAVVRLSLSAKSLLEILHCPELFRKLHLGRDSGVAVAVNDASLLALASLSQGSLQVLDVTGCPLLSHSALLNVVRSQPDLRRINAQQDLKGENSSFTVGQVEEILLCSPLLEELGVDICHKTADAELLALLRNDAARRALDIFVLTLHYLTEDTAQELVSALTLGVNLAEAVDDSSDNPAARTSWQGGICRTLCLGSTLTQHLGDAGAVQLAALLPGNPHLAMLDVQRNYIGDAGAVELAKGLAQNTVLRQLNLTLNSFSQEGVRAIAAAVPTSACQQLSMGHVGMANAGAEALAPAMGPAGAPITQLELHFCGIEDDGIAALARSLKDNTTLRELNLTGNRIGDAGAAELAALMSTNSCITCLLLDSNCVQAKGSVQLAKALVKHRALRTFSLGGNPIGEAPNAAKAISKLLAGSASLTHLSLSACKFDDDGICEIAWGLAENESVVYLNLSMNMTKDDGACEIAEALSTNESLIELDISKNVIGDKGAKALAACMKSNATLRTLWLVENYISDKCQTTLSSTGWESRAKLLGQKTKATARPRGGKQAAKKPLPFQR</sequence>
<evidence type="ECO:0000313" key="7">
    <source>
        <dbReference type="Proteomes" id="UP001190700"/>
    </source>
</evidence>
<dbReference type="GO" id="GO:0005829">
    <property type="term" value="C:cytosol"/>
    <property type="evidence" value="ECO:0007669"/>
    <property type="project" value="TreeGrafter"/>
</dbReference>
<dbReference type="SUPFAM" id="SSF52047">
    <property type="entry name" value="RNI-like"/>
    <property type="match status" value="2"/>
</dbReference>
<dbReference type="GO" id="GO:0031267">
    <property type="term" value="F:small GTPase binding"/>
    <property type="evidence" value="ECO:0007669"/>
    <property type="project" value="TreeGrafter"/>
</dbReference>
<dbReference type="AlphaFoldDB" id="A0AAE0BU91"/>
<evidence type="ECO:0000313" key="6">
    <source>
        <dbReference type="EMBL" id="KAK3241980.1"/>
    </source>
</evidence>
<comment type="caution">
    <text evidence="6">The sequence shown here is derived from an EMBL/GenBank/DDBJ whole genome shotgun (WGS) entry which is preliminary data.</text>
</comment>
<evidence type="ECO:0000256" key="1">
    <source>
        <dbReference type="ARBA" id="ARBA00004430"/>
    </source>
</evidence>
<dbReference type="GO" id="GO:0048471">
    <property type="term" value="C:perinuclear region of cytoplasm"/>
    <property type="evidence" value="ECO:0007669"/>
    <property type="project" value="TreeGrafter"/>
</dbReference>
<evidence type="ECO:0000256" key="3">
    <source>
        <dbReference type="ARBA" id="ARBA00022614"/>
    </source>
</evidence>
<name>A0AAE0BU91_9CHLO</name>
<feature type="region of interest" description="Disordered" evidence="5">
    <location>
        <begin position="567"/>
        <end position="591"/>
    </location>
</feature>
<dbReference type="Pfam" id="PF13516">
    <property type="entry name" value="LRR_6"/>
    <property type="match status" value="6"/>
</dbReference>
<comment type="subcellular location">
    <subcellularLocation>
        <location evidence="1">Cytoplasm</location>
        <location evidence="1">Cytoskeleton</location>
        <location evidence="1">Cilium axoneme</location>
    </subcellularLocation>
</comment>
<dbReference type="PANTHER" id="PTHR24113:SF12">
    <property type="entry name" value="RAN GTPASE-ACTIVATING PROTEIN 1"/>
    <property type="match status" value="1"/>
</dbReference>
<dbReference type="InterPro" id="IPR001611">
    <property type="entry name" value="Leu-rich_rpt"/>
</dbReference>
<reference evidence="6 7" key="1">
    <citation type="journal article" date="2015" name="Genome Biol. Evol.">
        <title>Comparative Genomics of a Bacterivorous Green Alga Reveals Evolutionary Causalities and Consequences of Phago-Mixotrophic Mode of Nutrition.</title>
        <authorList>
            <person name="Burns J.A."/>
            <person name="Paasch A."/>
            <person name="Narechania A."/>
            <person name="Kim E."/>
        </authorList>
    </citation>
    <scope>NUCLEOTIDE SEQUENCE [LARGE SCALE GENOMIC DNA]</scope>
    <source>
        <strain evidence="6 7">PLY_AMNH</strain>
    </source>
</reference>